<dbReference type="AlphaFoldDB" id="A0A4Q1K6K1"/>
<evidence type="ECO:0000313" key="2">
    <source>
        <dbReference type="EMBL" id="RXR21242.1"/>
    </source>
</evidence>
<reference evidence="3" key="1">
    <citation type="submission" date="2019-01" db="EMBL/GenBank/DDBJ databases">
        <title>Cytophagaceae bacterium strain CAR-16.</title>
        <authorList>
            <person name="Chen W.-M."/>
        </authorList>
    </citation>
    <scope>NUCLEOTIDE SEQUENCE [LARGE SCALE GENOMIC DNA]</scope>
    <source>
        <strain evidence="3">LLJ-11</strain>
    </source>
</reference>
<comment type="caution">
    <text evidence="2">The sequence shown here is derived from an EMBL/GenBank/DDBJ whole genome shotgun (WGS) entry which is preliminary data.</text>
</comment>
<gene>
    <name evidence="2" type="ORF">EQG63_04705</name>
</gene>
<keyword evidence="1" id="KW-0812">Transmembrane</keyword>
<dbReference type="Proteomes" id="UP000290283">
    <property type="component" value="Unassembled WGS sequence"/>
</dbReference>
<organism evidence="2 3">
    <name type="scientific">Flavobacterium amnicola</name>
    <dbReference type="NCBI Taxonomy" id="2506422"/>
    <lineage>
        <taxon>Bacteria</taxon>
        <taxon>Pseudomonadati</taxon>
        <taxon>Bacteroidota</taxon>
        <taxon>Flavobacteriia</taxon>
        <taxon>Flavobacteriales</taxon>
        <taxon>Flavobacteriaceae</taxon>
        <taxon>Flavobacterium</taxon>
    </lineage>
</organism>
<evidence type="ECO:0000256" key="1">
    <source>
        <dbReference type="SAM" id="Phobius"/>
    </source>
</evidence>
<keyword evidence="3" id="KW-1185">Reference proteome</keyword>
<keyword evidence="1" id="KW-0472">Membrane</keyword>
<name>A0A4Q1K6K1_9FLAO</name>
<evidence type="ECO:0000313" key="3">
    <source>
        <dbReference type="Proteomes" id="UP000290283"/>
    </source>
</evidence>
<dbReference type="RefSeq" id="WP_129434928.1">
    <property type="nucleotide sequence ID" value="NZ_SBKO01000001.1"/>
</dbReference>
<sequence length="114" mass="13323">MVFLKKYCNLKANSILESVIALTIISICLYFAIMIFSAVFTPRTSAKFYDKQNKVNELFFLAQLRNDSLTSGNEDENLQIEEEIINESLKKINIQYKDSSQFQFEKSFYIQTHD</sequence>
<proteinExistence type="predicted"/>
<dbReference type="EMBL" id="SBKO01000001">
    <property type="protein sequence ID" value="RXR21242.1"/>
    <property type="molecule type" value="Genomic_DNA"/>
</dbReference>
<accession>A0A4Q1K6K1</accession>
<dbReference type="OrthoDB" id="1367647at2"/>
<feature type="transmembrane region" description="Helical" evidence="1">
    <location>
        <begin position="20"/>
        <end position="41"/>
    </location>
</feature>
<keyword evidence="1" id="KW-1133">Transmembrane helix</keyword>
<protein>
    <submittedName>
        <fullName evidence="2">Uncharacterized protein</fullName>
    </submittedName>
</protein>